<evidence type="ECO:0000256" key="3">
    <source>
        <dbReference type="ARBA" id="ARBA00022530"/>
    </source>
</evidence>
<evidence type="ECO:0000313" key="11">
    <source>
        <dbReference type="Proteomes" id="UP000018468"/>
    </source>
</evidence>
<keyword evidence="5" id="KW-1015">Disulfide bond</keyword>
<reference evidence="11" key="1">
    <citation type="submission" date="2011-12" db="EMBL/GenBank/DDBJ databases">
        <title>The Draft Genome of Lepisosteus oculatus.</title>
        <authorList>
            <consortium name="The Broad Institute Genome Assembly &amp; Analysis Group"/>
            <consortium name="Computational R&amp;D Group"/>
            <consortium name="and Sequencing Platform"/>
            <person name="Di Palma F."/>
            <person name="Alfoldi J."/>
            <person name="Johnson J."/>
            <person name="Berlin A."/>
            <person name="Gnerre S."/>
            <person name="Jaffe D."/>
            <person name="MacCallum I."/>
            <person name="Young S."/>
            <person name="Walker B.J."/>
            <person name="Lander E.S."/>
            <person name="Lindblad-Toh K."/>
        </authorList>
    </citation>
    <scope>NUCLEOTIDE SEQUENCE [LARGE SCALE GENOMIC DNA]</scope>
</reference>
<keyword evidence="6" id="KW-0175">Coiled coil</keyword>
<dbReference type="GO" id="GO:0005576">
    <property type="term" value="C:extracellular region"/>
    <property type="evidence" value="ECO:0007669"/>
    <property type="project" value="UniProtKB-SubCell"/>
</dbReference>
<accession>W5MBJ1</accession>
<evidence type="ECO:0000259" key="9">
    <source>
        <dbReference type="PROSITE" id="PS51041"/>
    </source>
</evidence>
<feature type="region of interest" description="Disordered" evidence="7">
    <location>
        <begin position="151"/>
        <end position="187"/>
    </location>
</feature>
<feature type="domain" description="EMI" evidence="9">
    <location>
        <begin position="55"/>
        <end position="130"/>
    </location>
</feature>
<feature type="signal peptide" evidence="8">
    <location>
        <begin position="1"/>
        <end position="24"/>
    </location>
</feature>
<dbReference type="EMBL" id="AHAT01025249">
    <property type="status" value="NOT_ANNOTATED_CDS"/>
    <property type="molecule type" value="Genomic_DNA"/>
</dbReference>
<dbReference type="Bgee" id="ENSLOCG00000004782">
    <property type="expression patterns" value="Expressed in larva and 7 other cell types or tissues"/>
</dbReference>
<organism evidence="10 11">
    <name type="scientific">Lepisosteus oculatus</name>
    <name type="common">Spotted gar</name>
    <dbReference type="NCBI Taxonomy" id="7918"/>
    <lineage>
        <taxon>Eukaryota</taxon>
        <taxon>Metazoa</taxon>
        <taxon>Chordata</taxon>
        <taxon>Craniata</taxon>
        <taxon>Vertebrata</taxon>
        <taxon>Euteleostomi</taxon>
        <taxon>Actinopterygii</taxon>
        <taxon>Neopterygii</taxon>
        <taxon>Holostei</taxon>
        <taxon>Semionotiformes</taxon>
        <taxon>Lepisosteidae</taxon>
        <taxon>Lepisosteus</taxon>
    </lineage>
</organism>
<dbReference type="InterPro" id="IPR011489">
    <property type="entry name" value="EMI_domain"/>
</dbReference>
<reference evidence="10" key="2">
    <citation type="submission" date="2025-08" db="UniProtKB">
        <authorList>
            <consortium name="Ensembl"/>
        </authorList>
    </citation>
    <scope>IDENTIFICATION</scope>
</reference>
<evidence type="ECO:0000313" key="10">
    <source>
        <dbReference type="Ensembl" id="ENSLOCP00000005750.1"/>
    </source>
</evidence>
<proteinExistence type="predicted"/>
<evidence type="ECO:0000256" key="5">
    <source>
        <dbReference type="ARBA" id="ARBA00023157"/>
    </source>
</evidence>
<protein>
    <submittedName>
        <fullName evidence="10">Elastin microfibril interfacer 3</fullName>
    </submittedName>
</protein>
<dbReference type="HOGENOM" id="CLU_011705_1_0_1"/>
<dbReference type="InterPro" id="IPR050392">
    <property type="entry name" value="Collagen/C1q_domain"/>
</dbReference>
<dbReference type="PANTHER" id="PTHR15427:SF2">
    <property type="entry name" value="EMILIN-3"/>
    <property type="match status" value="1"/>
</dbReference>
<keyword evidence="3" id="KW-0272">Extracellular matrix</keyword>
<evidence type="ECO:0000256" key="4">
    <source>
        <dbReference type="ARBA" id="ARBA00022729"/>
    </source>
</evidence>
<dbReference type="GeneTree" id="ENSGT01030000234633"/>
<name>W5MBJ1_LEPOC</name>
<keyword evidence="2" id="KW-0964">Secreted</keyword>
<dbReference type="Proteomes" id="UP000018468">
    <property type="component" value="Linkage group LG18"/>
</dbReference>
<sequence>MKLHFFQVVLHPFLFGVFLTLIDAKGTFYGSPYRYNLYKSGSSPHYTPGKPMGRHKNYCAYVVQRNISCTIQDGTATYVKAEYSKCTWGQKCPIVMYRTFYKPKYKVGYKAVTELEWRCCPGYSGEGCHEGPTSLPEMMPPFMGSMTPPGFKGQPWGHPRVPPDQKTVPTGQPEQKSVPSGHIPPGHKKSYYARKLTGVLGERLDRMEEELRRLSQGFDTLHGMVTGLEDSLRLSLREDTNKMLGSLLSSPPHHSDSTVGFGVIPDGNPDGLEGGEGFPGFGDLAGKVTEVKDELRIKSEMLDELHGMVLGHDGQLKHLLESDTGRPSPLTSQKILEELIDTKLAGIRAEILDGFEKRLSGLQNHCEARIGEVQRQCHQEQLNGQEMIQHSLDGRETGLRKELGNLQAQIQGLTLTESCCGQVSSLSNRVLLIEESLKGLTESHRELQPILDAHSTIIGNVSDRVEMLDIRLSAVEREWVDSKFEGQKTCSKRLEDIEARLNSTEVTLSKNTTDPPLLEGLEIPTLETDLEAIRRQLEGELSGMQNQLSHLEILCSSACPKASGMVEKLQTEMEECKDTEKKVSGQLDAHTDDLNKLNSTLQQVLNRLVKMEGEDSIQGEITLLKINFNSVNRTVKGLKDSVGLFAQEVSQANSTWQQHELWLTDQVHGIQQLVGQQGSQLGLSERRLHQLKGELQTLKRRLAGELQGCKSTALNVQREFSVVDGRVTQVEGLCGNLGGLADDLERIRGELESHSNSYLSQVKGTLSTHSHQLAELKDGLKDCLNKTGEAGQNGNH</sequence>
<reference evidence="10" key="3">
    <citation type="submission" date="2025-09" db="UniProtKB">
        <authorList>
            <consortium name="Ensembl"/>
        </authorList>
    </citation>
    <scope>IDENTIFICATION</scope>
</reference>
<dbReference type="AlphaFoldDB" id="W5MBJ1"/>
<evidence type="ECO:0000256" key="1">
    <source>
        <dbReference type="ARBA" id="ARBA00004498"/>
    </source>
</evidence>
<feature type="chain" id="PRO_5004867563" evidence="8">
    <location>
        <begin position="25"/>
        <end position="796"/>
    </location>
</feature>
<feature type="coiled-coil region" evidence="6">
    <location>
        <begin position="527"/>
        <end position="614"/>
    </location>
</feature>
<keyword evidence="11" id="KW-1185">Reference proteome</keyword>
<evidence type="ECO:0000256" key="6">
    <source>
        <dbReference type="SAM" id="Coils"/>
    </source>
</evidence>
<dbReference type="EMBL" id="AHAT01025250">
    <property type="status" value="NOT_ANNOTATED_CDS"/>
    <property type="molecule type" value="Genomic_DNA"/>
</dbReference>
<keyword evidence="4 8" id="KW-0732">Signal</keyword>
<dbReference type="Pfam" id="PF07546">
    <property type="entry name" value="EMI"/>
    <property type="match status" value="1"/>
</dbReference>
<evidence type="ECO:0000256" key="8">
    <source>
        <dbReference type="SAM" id="SignalP"/>
    </source>
</evidence>
<dbReference type="PROSITE" id="PS51041">
    <property type="entry name" value="EMI"/>
    <property type="match status" value="1"/>
</dbReference>
<comment type="subcellular location">
    <subcellularLocation>
        <location evidence="1">Secreted</location>
        <location evidence="1">Extracellular space</location>
        <location evidence="1">Extracellular matrix</location>
    </subcellularLocation>
</comment>
<dbReference type="Ensembl" id="ENSLOCT00000005758.1">
    <property type="protein sequence ID" value="ENSLOCP00000005750.1"/>
    <property type="gene ID" value="ENSLOCG00000004782.1"/>
</dbReference>
<feature type="compositionally biased region" description="Polar residues" evidence="7">
    <location>
        <begin position="167"/>
        <end position="178"/>
    </location>
</feature>
<dbReference type="PANTHER" id="PTHR15427">
    <property type="entry name" value="EMILIN ELASTIN MICROFIBRIL INTERFACE-LOCATED PROTEIN ELASTIN MICROFIBRIL INTERFACER"/>
    <property type="match status" value="1"/>
</dbReference>
<evidence type="ECO:0000256" key="2">
    <source>
        <dbReference type="ARBA" id="ARBA00022525"/>
    </source>
</evidence>
<evidence type="ECO:0000256" key="7">
    <source>
        <dbReference type="SAM" id="MobiDB-lite"/>
    </source>
</evidence>